<comment type="catalytic activity">
    <reaction evidence="2">
        <text>thiamine phosphate + ATP = thiamine diphosphate + ADP</text>
        <dbReference type="Rhea" id="RHEA:15913"/>
        <dbReference type="ChEBI" id="CHEBI:30616"/>
        <dbReference type="ChEBI" id="CHEBI:37575"/>
        <dbReference type="ChEBI" id="CHEBI:58937"/>
        <dbReference type="ChEBI" id="CHEBI:456216"/>
        <dbReference type="EC" id="2.7.4.16"/>
    </reaction>
</comment>
<dbReference type="InterPro" id="IPR016188">
    <property type="entry name" value="PurM-like_N"/>
</dbReference>
<dbReference type="Gene3D" id="3.30.1330.10">
    <property type="entry name" value="PurM-like, N-terminal domain"/>
    <property type="match status" value="1"/>
</dbReference>
<dbReference type="Proteomes" id="UP000199321">
    <property type="component" value="Unassembled WGS sequence"/>
</dbReference>
<accession>A0A1G7D043</accession>
<feature type="binding site" evidence="2">
    <location>
        <position position="290"/>
    </location>
    <ligand>
        <name>substrate</name>
    </ligand>
</feature>
<dbReference type="OrthoDB" id="9802811at2"/>
<feature type="binding site" evidence="2">
    <location>
        <position position="64"/>
    </location>
    <ligand>
        <name>substrate</name>
    </ligand>
</feature>
<feature type="domain" description="PurM-like C-terminal" evidence="4">
    <location>
        <begin position="167"/>
        <end position="324"/>
    </location>
</feature>
<dbReference type="EC" id="2.7.4.16" evidence="2"/>
<feature type="binding site" evidence="2">
    <location>
        <position position="86"/>
    </location>
    <ligand>
        <name>Mg(2+)</name>
        <dbReference type="ChEBI" id="CHEBI:18420"/>
        <label>2</label>
    </ligand>
</feature>
<keyword evidence="1 2" id="KW-0784">Thiamine biosynthesis</keyword>
<feature type="binding site" evidence="2">
    <location>
        <position position="57"/>
    </location>
    <ligand>
        <name>Mg(2+)</name>
        <dbReference type="ChEBI" id="CHEBI:18420"/>
        <label>2</label>
    </ligand>
</feature>
<keyword evidence="6" id="KW-1185">Reference proteome</keyword>
<evidence type="ECO:0000256" key="1">
    <source>
        <dbReference type="ARBA" id="ARBA00022977"/>
    </source>
</evidence>
<evidence type="ECO:0000313" key="6">
    <source>
        <dbReference type="Proteomes" id="UP000199321"/>
    </source>
</evidence>
<dbReference type="InterPro" id="IPR036676">
    <property type="entry name" value="PurM-like_C_sf"/>
</dbReference>
<comment type="similarity">
    <text evidence="2">Belongs to the thiamine-monophosphate kinase family.</text>
</comment>
<protein>
    <recommendedName>
        <fullName evidence="2">Thiamine-monophosphate kinase</fullName>
        <shortName evidence="2">TMP kinase</shortName>
        <shortName evidence="2">Thiamine-phosphate kinase</shortName>
        <ecNumber evidence="2">2.7.4.16</ecNumber>
    </recommendedName>
</protein>
<dbReference type="GO" id="GO:0009030">
    <property type="term" value="F:thiamine-phosphate kinase activity"/>
    <property type="evidence" value="ECO:0007669"/>
    <property type="project" value="UniProtKB-UniRule"/>
</dbReference>
<evidence type="ECO:0000259" key="3">
    <source>
        <dbReference type="Pfam" id="PF00586"/>
    </source>
</evidence>
<reference evidence="5 6" key="1">
    <citation type="submission" date="2016-10" db="EMBL/GenBank/DDBJ databases">
        <authorList>
            <person name="de Groot N.N."/>
        </authorList>
    </citation>
    <scope>NUCLEOTIDE SEQUENCE [LARGE SCALE GENOMIC DNA]</scope>
    <source>
        <strain evidence="5 6">DSM 16195</strain>
    </source>
</reference>
<feature type="binding site" evidence="2">
    <location>
        <position position="116"/>
    </location>
    <ligand>
        <name>ATP</name>
        <dbReference type="ChEBI" id="CHEBI:30616"/>
    </ligand>
</feature>
<keyword evidence="2" id="KW-0067">ATP-binding</keyword>
<feature type="binding site" evidence="2">
    <location>
        <position position="237"/>
    </location>
    <ligand>
        <name>Mg(2+)</name>
        <dbReference type="ChEBI" id="CHEBI:18420"/>
        <label>3</label>
    </ligand>
</feature>
<dbReference type="GO" id="GO:0005524">
    <property type="term" value="F:ATP binding"/>
    <property type="evidence" value="ECO:0007669"/>
    <property type="project" value="UniProtKB-UniRule"/>
</dbReference>
<name>A0A1G7D043_9FLAO</name>
<evidence type="ECO:0000313" key="5">
    <source>
        <dbReference type="EMBL" id="SDE44095.1"/>
    </source>
</evidence>
<dbReference type="UniPathway" id="UPA00060">
    <property type="reaction ID" value="UER00142"/>
</dbReference>
<feature type="binding site" evidence="2">
    <location>
        <position position="55"/>
    </location>
    <ligand>
        <name>Mg(2+)</name>
        <dbReference type="ChEBI" id="CHEBI:18420"/>
        <label>4</label>
    </ligand>
</feature>
<dbReference type="Gene3D" id="3.90.650.10">
    <property type="entry name" value="PurM-like C-terminal domain"/>
    <property type="match status" value="1"/>
</dbReference>
<dbReference type="Pfam" id="PF02769">
    <property type="entry name" value="AIRS_C"/>
    <property type="match status" value="1"/>
</dbReference>
<evidence type="ECO:0000256" key="2">
    <source>
        <dbReference type="HAMAP-Rule" id="MF_02128"/>
    </source>
</evidence>
<feature type="binding site" evidence="2">
    <location>
        <position position="42"/>
    </location>
    <ligand>
        <name>Mg(2+)</name>
        <dbReference type="ChEBI" id="CHEBI:18420"/>
        <label>4</label>
    </ligand>
</feature>
<dbReference type="Pfam" id="PF00586">
    <property type="entry name" value="AIRS"/>
    <property type="match status" value="1"/>
</dbReference>
<dbReference type="SUPFAM" id="SSF55326">
    <property type="entry name" value="PurM N-terminal domain-like"/>
    <property type="match status" value="1"/>
</dbReference>
<feature type="binding site" evidence="2">
    <location>
        <position position="134"/>
    </location>
    <ligand>
        <name>Mg(2+)</name>
        <dbReference type="ChEBI" id="CHEBI:18420"/>
        <label>1</label>
    </ligand>
</feature>
<sequence length="348" mass="38013">MLENKDNSRTDISQLGEFGLIDHLTKQFSIQHKSTIKGIGDDAAVITLDEPIVVTTDLLVEGVHFDLSYMPLKHLGYKAVIVNLSDVYAMNATPSQITVSIAASNRFPVEALEELYAGIATAAKIYGIDVVGGDTTSSTSGLLISITAIGHAKKEDIVYRDGAGDSDLLVVSGDLGAAYLGLQILEREKQVFKVNPNSQPDLDAYTYLIERQLKPEARKDIVKLLADLEVLPTSMIDISDGLSSEILHLCKNSKVGCNLYEDKIPLDPQVISTSEEFKMDSTTIALSGGEDYELLFTVKQEDFPKIKGNPNLSIIGHMTHEKEGVHLITRANTKIPIVARGWNSLQEE</sequence>
<feature type="binding site" evidence="2">
    <location>
        <position position="42"/>
    </location>
    <ligand>
        <name>Mg(2+)</name>
        <dbReference type="ChEBI" id="CHEBI:18420"/>
        <label>3</label>
    </ligand>
</feature>
<comment type="miscellaneous">
    <text evidence="2">Reaction mechanism of ThiL seems to utilize a direct, inline transfer of the gamma-phosphate of ATP to TMP rather than a phosphorylated enzyme intermediate.</text>
</comment>
<feature type="domain" description="PurM-like N-terminal" evidence="3">
    <location>
        <begin position="40"/>
        <end position="151"/>
    </location>
</feature>
<gene>
    <name evidence="2" type="primary">thiL</name>
    <name evidence="5" type="ORF">SAMN05421855_101633</name>
</gene>
<dbReference type="GO" id="GO:0000287">
    <property type="term" value="F:magnesium ion binding"/>
    <property type="evidence" value="ECO:0007669"/>
    <property type="project" value="UniProtKB-UniRule"/>
</dbReference>
<dbReference type="InterPro" id="IPR010918">
    <property type="entry name" value="PurM-like_C_dom"/>
</dbReference>
<keyword evidence="2 5" id="KW-0418">Kinase</keyword>
<evidence type="ECO:0000259" key="4">
    <source>
        <dbReference type="Pfam" id="PF02769"/>
    </source>
</evidence>
<dbReference type="SUPFAM" id="SSF56042">
    <property type="entry name" value="PurM C-terminal domain-like"/>
    <property type="match status" value="1"/>
</dbReference>
<comment type="function">
    <text evidence="2">Catalyzes the ATP-dependent phosphorylation of thiamine-monophosphate (TMP) to form thiamine-pyrophosphate (TPP), the active form of vitamin B1.</text>
</comment>
<keyword evidence="2" id="KW-0808">Transferase</keyword>
<dbReference type="GO" id="GO:0009229">
    <property type="term" value="P:thiamine diphosphate biosynthetic process"/>
    <property type="evidence" value="ECO:0007669"/>
    <property type="project" value="UniProtKB-UniRule"/>
</dbReference>
<feature type="binding site" evidence="2">
    <location>
        <position position="160"/>
    </location>
    <ligand>
        <name>ATP</name>
        <dbReference type="ChEBI" id="CHEBI:30616"/>
    </ligand>
</feature>
<organism evidence="5 6">
    <name type="scientific">Ulvibacter litoralis</name>
    <dbReference type="NCBI Taxonomy" id="227084"/>
    <lineage>
        <taxon>Bacteria</taxon>
        <taxon>Pseudomonadati</taxon>
        <taxon>Bacteroidota</taxon>
        <taxon>Flavobacteriia</taxon>
        <taxon>Flavobacteriales</taxon>
        <taxon>Flavobacteriaceae</taxon>
        <taxon>Ulvibacter</taxon>
    </lineage>
</organism>
<dbReference type="HAMAP" id="MF_02128">
    <property type="entry name" value="TMP_kinase"/>
    <property type="match status" value="1"/>
</dbReference>
<proteinExistence type="inferred from homology"/>
<dbReference type="EMBL" id="FNBA01000001">
    <property type="protein sequence ID" value="SDE44095.1"/>
    <property type="molecule type" value="Genomic_DNA"/>
</dbReference>
<dbReference type="PANTHER" id="PTHR30270">
    <property type="entry name" value="THIAMINE-MONOPHOSPHATE KINASE"/>
    <property type="match status" value="1"/>
</dbReference>
<dbReference type="GO" id="GO:0009228">
    <property type="term" value="P:thiamine biosynthetic process"/>
    <property type="evidence" value="ECO:0007669"/>
    <property type="project" value="UniProtKB-KW"/>
</dbReference>
<keyword evidence="2" id="KW-0479">Metal-binding</keyword>
<dbReference type="PANTHER" id="PTHR30270:SF0">
    <property type="entry name" value="THIAMINE-MONOPHOSPHATE KINASE"/>
    <property type="match status" value="1"/>
</dbReference>
<keyword evidence="2" id="KW-0460">Magnesium</keyword>
<dbReference type="InterPro" id="IPR006283">
    <property type="entry name" value="ThiL-like"/>
</dbReference>
<dbReference type="AlphaFoldDB" id="A0A1G7D043"/>
<feature type="binding site" evidence="2">
    <location>
        <position position="86"/>
    </location>
    <ligand>
        <name>Mg(2+)</name>
        <dbReference type="ChEBI" id="CHEBI:18420"/>
        <label>4</label>
    </ligand>
</feature>
<feature type="binding site" evidence="2">
    <location>
        <begin position="133"/>
        <end position="134"/>
    </location>
    <ligand>
        <name>ATP</name>
        <dbReference type="ChEBI" id="CHEBI:30616"/>
    </ligand>
</feature>
<comment type="pathway">
    <text evidence="2">Cofactor biosynthesis; thiamine diphosphate biosynthesis; thiamine diphosphate from thiamine phosphate: step 1/1.</text>
</comment>
<dbReference type="NCBIfam" id="TIGR01379">
    <property type="entry name" value="thiL"/>
    <property type="match status" value="1"/>
</dbReference>
<dbReference type="STRING" id="227084.SAMN05421855_101633"/>
<feature type="binding site" evidence="2">
    <location>
        <position position="342"/>
    </location>
    <ligand>
        <name>substrate</name>
    </ligand>
</feature>
<feature type="binding site" evidence="2">
    <location>
        <position position="57"/>
    </location>
    <ligand>
        <name>Mg(2+)</name>
        <dbReference type="ChEBI" id="CHEBI:18420"/>
        <label>1</label>
    </ligand>
</feature>
<keyword evidence="2" id="KW-0547">Nucleotide-binding</keyword>
<feature type="binding site" evidence="2">
    <location>
        <position position="240"/>
    </location>
    <ligand>
        <name>Mg(2+)</name>
        <dbReference type="ChEBI" id="CHEBI:18420"/>
        <label>5</label>
    </ligand>
</feature>
<feature type="binding site" evidence="2">
    <location>
        <position position="86"/>
    </location>
    <ligand>
        <name>Mg(2+)</name>
        <dbReference type="ChEBI" id="CHEBI:18420"/>
        <label>3</label>
    </ligand>
</feature>
<dbReference type="PIRSF" id="PIRSF005303">
    <property type="entry name" value="Thiam_monoph_kin"/>
    <property type="match status" value="1"/>
</dbReference>
<dbReference type="CDD" id="cd02194">
    <property type="entry name" value="ThiL"/>
    <property type="match status" value="1"/>
</dbReference>
<feature type="binding site" evidence="2">
    <location>
        <position position="239"/>
    </location>
    <ligand>
        <name>ATP</name>
        <dbReference type="ChEBI" id="CHEBI:30616"/>
    </ligand>
</feature>
<dbReference type="InterPro" id="IPR036921">
    <property type="entry name" value="PurM-like_N_sf"/>
</dbReference>
<feature type="binding site" evidence="2">
    <location>
        <position position="56"/>
    </location>
    <ligand>
        <name>Mg(2+)</name>
        <dbReference type="ChEBI" id="CHEBI:18420"/>
        <label>1</label>
    </ligand>
</feature>
<dbReference type="RefSeq" id="WP_093140383.1">
    <property type="nucleotide sequence ID" value="NZ_BMWO01000001.1"/>
</dbReference>